<feature type="compositionally biased region" description="Basic and acidic residues" evidence="1">
    <location>
        <begin position="545"/>
        <end position="558"/>
    </location>
</feature>
<gene>
    <name evidence="2" type="ORF">PIIN_09076</name>
</gene>
<accession>G4TUU8</accession>
<feature type="compositionally biased region" description="Gly residues" evidence="1">
    <location>
        <begin position="644"/>
        <end position="659"/>
    </location>
</feature>
<protein>
    <recommendedName>
        <fullName evidence="4">CUE domain-containing protein</fullName>
    </recommendedName>
</protein>
<feature type="compositionally biased region" description="Acidic residues" evidence="1">
    <location>
        <begin position="512"/>
        <end position="523"/>
    </location>
</feature>
<dbReference type="HOGENOM" id="CLU_021373_0_0_1"/>
<dbReference type="AlphaFoldDB" id="G4TUU8"/>
<keyword evidence="3" id="KW-1185">Reference proteome</keyword>
<dbReference type="CDD" id="cd14364">
    <property type="entry name" value="CUE_ASCC2"/>
    <property type="match status" value="1"/>
</dbReference>
<feature type="compositionally biased region" description="Basic residues" evidence="1">
    <location>
        <begin position="675"/>
        <end position="687"/>
    </location>
</feature>
<organism evidence="2 3">
    <name type="scientific">Serendipita indica (strain DSM 11827)</name>
    <name type="common">Root endophyte fungus</name>
    <name type="synonym">Piriformospora indica</name>
    <dbReference type="NCBI Taxonomy" id="1109443"/>
    <lineage>
        <taxon>Eukaryota</taxon>
        <taxon>Fungi</taxon>
        <taxon>Dikarya</taxon>
        <taxon>Basidiomycota</taxon>
        <taxon>Agaricomycotina</taxon>
        <taxon>Agaricomycetes</taxon>
        <taxon>Sebacinales</taxon>
        <taxon>Serendipitaceae</taxon>
        <taxon>Serendipita</taxon>
    </lineage>
</organism>
<dbReference type="Proteomes" id="UP000007148">
    <property type="component" value="Unassembled WGS sequence"/>
</dbReference>
<dbReference type="OrthoDB" id="5577209at2759"/>
<reference evidence="2 3" key="1">
    <citation type="journal article" date="2011" name="PLoS Pathog.">
        <title>Endophytic Life Strategies Decoded by Genome and Transcriptome Analyses of the Mutualistic Root Symbiont Piriformospora indica.</title>
        <authorList>
            <person name="Zuccaro A."/>
            <person name="Lahrmann U."/>
            <person name="Guldener U."/>
            <person name="Langen G."/>
            <person name="Pfiffi S."/>
            <person name="Biedenkopf D."/>
            <person name="Wong P."/>
            <person name="Samans B."/>
            <person name="Grimm C."/>
            <person name="Basiewicz M."/>
            <person name="Murat C."/>
            <person name="Martin F."/>
            <person name="Kogel K.H."/>
        </authorList>
    </citation>
    <scope>NUCLEOTIDE SEQUENCE [LARGE SCALE GENOMIC DNA]</scope>
    <source>
        <strain evidence="2 3">DSM 11827</strain>
    </source>
</reference>
<dbReference type="InParanoid" id="G4TUU8"/>
<dbReference type="InterPro" id="IPR041800">
    <property type="entry name" value="ASCC2_CUE"/>
</dbReference>
<dbReference type="eggNOG" id="ENOG502RV3A">
    <property type="taxonomic scope" value="Eukaryota"/>
</dbReference>
<feature type="compositionally biased region" description="Basic and acidic residues" evidence="1">
    <location>
        <begin position="662"/>
        <end position="674"/>
    </location>
</feature>
<evidence type="ECO:0000313" key="3">
    <source>
        <dbReference type="Proteomes" id="UP000007148"/>
    </source>
</evidence>
<dbReference type="EMBL" id="CAFZ01000396">
    <property type="protein sequence ID" value="CCA75091.1"/>
    <property type="molecule type" value="Genomic_DNA"/>
</dbReference>
<feature type="region of interest" description="Disordered" evidence="1">
    <location>
        <begin position="466"/>
        <end position="525"/>
    </location>
</feature>
<sequence length="694" mass="77671">MVLPTFRPSAARTRFSNEKYNAVENALGVELAHILQTKDQQDVLSSVRFLEAFFEDIAMTSISPHLNNETVDEQLLRKAYQLFEAIALRDSARVRTSTIVDAILSSQGRKYDELDASLQRTLTIERCQELLTGVNGIVQTCFGARVPPTQTLTSLHRILHVLAAILRTKNSSIMAAFLSPDNTKGLSYLMQIYDTILPSIRGSLPGTPEHSDWGATWLRIKICILDILHDCVTYLVDNASSRELLLDTMMNLTKATRNGNTQTAALLDSPLLVDYENLFAFSAILDSLGVRSDDMKIRHLTQIFLPYGENVHMESAILQTLFHDADVEKTPLARTRDLPPTTTKGKGRATQAQVEDESRIEEVIVHVLEILPDQDPEFLRRCLQHPTYRGEDGKDKLIASLLDGSIPIELMDAAEPSGQSTVIDASMEAVEKRRNVFDDQLIDFDNADEMMQDKSWIQEMKAEIMRRAEATSDDEEEMDRQRGSRKTPYEYEDDDQFDELDDSVGNVSVAGDGEESDASDDEPDTNKIETILELAYINDPKVFDRDSATRKSKERADLSAKTGWSHEQLEGWRIVLERNPRKNKILQKHEFRGNKALHPVDGINEAGPSRRGGESHSQLKGETGSHHPREQAQAQGGEPRGKARGGGSRGRGRGRGSGGDENTARDRAWKERNKNRARGRGHDKKMARGAPAET</sequence>
<feature type="compositionally biased region" description="Basic and acidic residues" evidence="1">
    <location>
        <begin position="611"/>
        <end position="630"/>
    </location>
</feature>
<name>G4TUU8_SERID</name>
<comment type="caution">
    <text evidence="2">The sequence shown here is derived from an EMBL/GenBank/DDBJ whole genome shotgun (WGS) entry which is preliminary data.</text>
</comment>
<feature type="compositionally biased region" description="Acidic residues" evidence="1">
    <location>
        <begin position="490"/>
        <end position="502"/>
    </location>
</feature>
<evidence type="ECO:0000313" key="2">
    <source>
        <dbReference type="EMBL" id="CCA75091.1"/>
    </source>
</evidence>
<evidence type="ECO:0008006" key="4">
    <source>
        <dbReference type="Google" id="ProtNLM"/>
    </source>
</evidence>
<feature type="region of interest" description="Disordered" evidence="1">
    <location>
        <begin position="334"/>
        <end position="355"/>
    </location>
</feature>
<proteinExistence type="predicted"/>
<feature type="region of interest" description="Disordered" evidence="1">
    <location>
        <begin position="586"/>
        <end position="694"/>
    </location>
</feature>
<feature type="region of interest" description="Disordered" evidence="1">
    <location>
        <begin position="545"/>
        <end position="566"/>
    </location>
</feature>
<evidence type="ECO:0000256" key="1">
    <source>
        <dbReference type="SAM" id="MobiDB-lite"/>
    </source>
</evidence>